<dbReference type="Proteomes" id="UP001470230">
    <property type="component" value="Unassembled WGS sequence"/>
</dbReference>
<name>A0ABR2JWF4_9EUKA</name>
<comment type="caution">
    <text evidence="1">The sequence shown here is derived from an EMBL/GenBank/DDBJ whole genome shotgun (WGS) entry which is preliminary data.</text>
</comment>
<proteinExistence type="predicted"/>
<protein>
    <recommendedName>
        <fullName evidence="3">Ubiquitin-like domain-containing protein</fullName>
    </recommendedName>
</protein>
<dbReference type="EMBL" id="JAPFFF010000009">
    <property type="protein sequence ID" value="KAK8883204.1"/>
    <property type="molecule type" value="Genomic_DNA"/>
</dbReference>
<keyword evidence="2" id="KW-1185">Reference proteome</keyword>
<accession>A0ABR2JWF4</accession>
<reference evidence="1 2" key="1">
    <citation type="submission" date="2024-04" db="EMBL/GenBank/DDBJ databases">
        <title>Tritrichomonas musculus Genome.</title>
        <authorList>
            <person name="Alves-Ferreira E."/>
            <person name="Grigg M."/>
            <person name="Lorenzi H."/>
            <person name="Galac M."/>
        </authorList>
    </citation>
    <scope>NUCLEOTIDE SEQUENCE [LARGE SCALE GENOMIC DNA]</scope>
    <source>
        <strain evidence="1 2">EAF2021</strain>
    </source>
</reference>
<evidence type="ECO:0000313" key="2">
    <source>
        <dbReference type="Proteomes" id="UP001470230"/>
    </source>
</evidence>
<evidence type="ECO:0000313" key="1">
    <source>
        <dbReference type="EMBL" id="KAK8883204.1"/>
    </source>
</evidence>
<organism evidence="1 2">
    <name type="scientific">Tritrichomonas musculus</name>
    <dbReference type="NCBI Taxonomy" id="1915356"/>
    <lineage>
        <taxon>Eukaryota</taxon>
        <taxon>Metamonada</taxon>
        <taxon>Parabasalia</taxon>
        <taxon>Tritrichomonadida</taxon>
        <taxon>Tritrichomonadidae</taxon>
        <taxon>Tritrichomonas</taxon>
    </lineage>
</organism>
<sequence length="313" mass="35187">MKSQFSQDPLQLSAVQTHSLTNEENVETGIQISSDSTSGVIGSKYKENLYLNIRFTQICSLPMLVNSISPASIIIEILSRTIPFQNLPILIFKGKILKPMVSLKAQGVQDRDEIVIYEKVVNSMLTIDNPSNPFDSNFLKKLEKKDVVCTDFQTTPFEQKIFSILNEVNRLEDLTNNMENIEPEAPFISDSEESDDDDIDEYETDDFLGADSEECDFNASSYDANLQNCSLSTILNLPDTSSAIPPAKTMKMKMLTVLGPEPKEVSSQPLPTCFQSQMKLSAKNNSIINCPSFKSFEDLSRFFTSNSSTYWKW</sequence>
<gene>
    <name evidence="1" type="ORF">M9Y10_045855</name>
</gene>
<evidence type="ECO:0008006" key="3">
    <source>
        <dbReference type="Google" id="ProtNLM"/>
    </source>
</evidence>